<feature type="compositionally biased region" description="Polar residues" evidence="1">
    <location>
        <begin position="167"/>
        <end position="182"/>
    </location>
</feature>
<sequence>MGKKQKIKILLFLLTSILCITSTAWAETDTIEDGTGGSITVWQTFFMLLTVIPVSKMLSSIFMKLVARVGTVDEDKWAMVGLGAIGATVGLMKKGGIGMLSRGMSGGYPPSGSGGYATPGSFNLNGSGGNPGQTSINNTTDASQASAMSPGIPGVTLTPMGGGGSATGNTARTGSPLNNISAGGTPEVGQRSLNDILNVSGQTSSKAAGVMAKVGAASAFPVPGVAPVTAGIYAGTTKGVVGGLSTLNNLRKEVSARNEQNKMGFAHNLKAITGTNNMVAATTKTASALALSPLGSRVSTFGTGMLDKGFQKTSNIVEKTRKK</sequence>
<dbReference type="OrthoDB" id="1808678at2"/>
<evidence type="ECO:0000256" key="2">
    <source>
        <dbReference type="SAM" id="Phobius"/>
    </source>
</evidence>
<dbReference type="KEGG" id="drm:Dred_0934"/>
<evidence type="ECO:0000256" key="1">
    <source>
        <dbReference type="SAM" id="MobiDB-lite"/>
    </source>
</evidence>
<feature type="chain" id="PRO_5002670762" evidence="3">
    <location>
        <begin position="27"/>
        <end position="323"/>
    </location>
</feature>
<dbReference type="EMBL" id="CP000612">
    <property type="protein sequence ID" value="ABO49470.1"/>
    <property type="molecule type" value="Genomic_DNA"/>
</dbReference>
<gene>
    <name evidence="4" type="ordered locus">Dred_0934</name>
</gene>
<evidence type="ECO:0000256" key="3">
    <source>
        <dbReference type="SAM" id="SignalP"/>
    </source>
</evidence>
<dbReference type="AlphaFoldDB" id="A4J317"/>
<dbReference type="HOGENOM" id="CLU_859773_0_0_9"/>
<keyword evidence="3" id="KW-0732">Signal</keyword>
<keyword evidence="2" id="KW-1133">Transmembrane helix</keyword>
<protein>
    <submittedName>
        <fullName evidence="4">Uncharacterized protein</fullName>
    </submittedName>
</protein>
<feature type="region of interest" description="Disordered" evidence="1">
    <location>
        <begin position="165"/>
        <end position="187"/>
    </location>
</feature>
<dbReference type="STRING" id="349161.Dred_0934"/>
<evidence type="ECO:0000313" key="4">
    <source>
        <dbReference type="EMBL" id="ABO49470.1"/>
    </source>
</evidence>
<dbReference type="Proteomes" id="UP000001556">
    <property type="component" value="Chromosome"/>
</dbReference>
<evidence type="ECO:0000313" key="5">
    <source>
        <dbReference type="Proteomes" id="UP000001556"/>
    </source>
</evidence>
<proteinExistence type="predicted"/>
<feature type="transmembrane region" description="Helical" evidence="2">
    <location>
        <begin position="36"/>
        <end position="54"/>
    </location>
</feature>
<reference evidence="4 5" key="1">
    <citation type="submission" date="2007-03" db="EMBL/GenBank/DDBJ databases">
        <title>Complete sequence of Desulfotomaculum reducens MI-1.</title>
        <authorList>
            <consortium name="US DOE Joint Genome Institute"/>
            <person name="Copeland A."/>
            <person name="Lucas S."/>
            <person name="Lapidus A."/>
            <person name="Barry K."/>
            <person name="Detter J.C."/>
            <person name="Glavina del Rio T."/>
            <person name="Hammon N."/>
            <person name="Israni S."/>
            <person name="Dalin E."/>
            <person name="Tice H."/>
            <person name="Pitluck S."/>
            <person name="Sims D."/>
            <person name="Brettin T."/>
            <person name="Bruce D."/>
            <person name="Han C."/>
            <person name="Tapia R."/>
            <person name="Schmutz J."/>
            <person name="Larimer F."/>
            <person name="Land M."/>
            <person name="Hauser L."/>
            <person name="Kyrpides N."/>
            <person name="Kim E."/>
            <person name="Tebo B.M."/>
            <person name="Richardson P."/>
        </authorList>
    </citation>
    <scope>NUCLEOTIDE SEQUENCE [LARGE SCALE GENOMIC DNA]</scope>
    <source>
        <strain evidence="4 5">MI-1</strain>
    </source>
</reference>
<keyword evidence="2" id="KW-0812">Transmembrane</keyword>
<name>A4J317_DESRM</name>
<keyword evidence="2" id="KW-0472">Membrane</keyword>
<dbReference type="RefSeq" id="WP_011877299.1">
    <property type="nucleotide sequence ID" value="NC_009253.1"/>
</dbReference>
<feature type="signal peptide" evidence="3">
    <location>
        <begin position="1"/>
        <end position="26"/>
    </location>
</feature>
<organism evidence="4 5">
    <name type="scientific">Desulforamulus reducens (strain ATCC BAA-1160 / DSM 100696 / MI-1)</name>
    <name type="common">Desulfotomaculum reducens</name>
    <dbReference type="NCBI Taxonomy" id="349161"/>
    <lineage>
        <taxon>Bacteria</taxon>
        <taxon>Bacillati</taxon>
        <taxon>Bacillota</taxon>
        <taxon>Clostridia</taxon>
        <taxon>Eubacteriales</taxon>
        <taxon>Peptococcaceae</taxon>
        <taxon>Desulforamulus</taxon>
    </lineage>
</organism>
<accession>A4J317</accession>
<keyword evidence="5" id="KW-1185">Reference proteome</keyword>